<dbReference type="Proteomes" id="UP001461163">
    <property type="component" value="Unassembled WGS sequence"/>
</dbReference>
<protein>
    <submittedName>
        <fullName evidence="3">Bifunctional diguanylate cyclase/phosphodiesterase</fullName>
        <ecNumber evidence="3">2.7.7.65</ecNumber>
        <ecNumber evidence="3">3.1.4.52</ecNumber>
    </submittedName>
</protein>
<dbReference type="RefSeq" id="WP_342880976.1">
    <property type="nucleotide sequence ID" value="NZ_JBBMQS010000002.1"/>
</dbReference>
<dbReference type="PANTHER" id="PTHR44757">
    <property type="entry name" value="DIGUANYLATE CYCLASE DGCP"/>
    <property type="match status" value="1"/>
</dbReference>
<accession>A0ABU9SRQ0</accession>
<evidence type="ECO:0000259" key="1">
    <source>
        <dbReference type="PROSITE" id="PS50883"/>
    </source>
</evidence>
<dbReference type="Pfam" id="PF00990">
    <property type="entry name" value="GGDEF"/>
    <property type="match status" value="1"/>
</dbReference>
<dbReference type="CDD" id="cd01949">
    <property type="entry name" value="GGDEF"/>
    <property type="match status" value="1"/>
</dbReference>
<dbReference type="EC" id="3.1.4.52" evidence="3"/>
<name>A0ABU9SRQ0_9ALTE</name>
<dbReference type="GO" id="GO:0052621">
    <property type="term" value="F:diguanylate cyclase activity"/>
    <property type="evidence" value="ECO:0007669"/>
    <property type="project" value="UniProtKB-EC"/>
</dbReference>
<keyword evidence="4" id="KW-1185">Reference proteome</keyword>
<dbReference type="PROSITE" id="PS50883">
    <property type="entry name" value="EAL"/>
    <property type="match status" value="1"/>
</dbReference>
<dbReference type="SMART" id="SM00267">
    <property type="entry name" value="GGDEF"/>
    <property type="match status" value="1"/>
</dbReference>
<dbReference type="PANTHER" id="PTHR44757:SF2">
    <property type="entry name" value="BIOFILM ARCHITECTURE MAINTENANCE PROTEIN MBAA"/>
    <property type="match status" value="1"/>
</dbReference>
<gene>
    <name evidence="3" type="ORF">WNY77_04065</name>
</gene>
<sequence>MTLGVFRDFKSQAIIAFIMCSLLALTAHRLGLMNVSLDLLSPETLVAIEHQHEGGMRSELYVGDHLVSIDCELSDTSTYSLCLLKLKYSPEEHFYQGLNLSNYQSVEIVATLKSPSGKENIKLYFRNNNPAYSLAHIVTSDKFNTIEFELGEENTILSVPSKALFVAQWWKRERGIGYGQSHVDISNIVSIELVIDEAKEVGDYVLTLHSLSMSGEAITEPELLRLILLLLFLTIVLLTIRQKNNLKKISSTDPLTGLLNRRGMILKVRKEFKNIVEHHAISLFYFDVDDFKKINDTYGHPIGDELLVAICQKVKAILKEMDFERRYAFARLAGDEFILTITDCNKDEAVQISRRIGQVLIDPIPVSSCEVKVGVSLGLAYSSDKNVSFKELLSQADSAMRCAKEQGKGRFKVFDDSLASAIFLKKSIAENLKNALINHEFSLRFMPIFSCSDLKPNRVEVLIRCDSDAMQGVTPDVFIPIAEEFGIIQNIDVWVVETTFATMQTHFITHSRPCPVFCINISAIELLNSSFPKQLRTLMQKYQIPSESVELEITETSLIEAGETSLRILKELKKLGVKLALDDFGTGYTAFNQLLAYPVDCLKIDRTFVADIDSEHASHLPMVNAIMSIAQSYNLVTVGEGVETQGQLDYLRSVSCNYVQGYFLAKPLLLDDYLLLLNEYP</sequence>
<dbReference type="InterPro" id="IPR035919">
    <property type="entry name" value="EAL_sf"/>
</dbReference>
<keyword evidence="3" id="KW-0808">Transferase</keyword>
<dbReference type="SUPFAM" id="SSF141868">
    <property type="entry name" value="EAL domain-like"/>
    <property type="match status" value="1"/>
</dbReference>
<feature type="domain" description="EAL" evidence="1">
    <location>
        <begin position="425"/>
        <end position="681"/>
    </location>
</feature>
<evidence type="ECO:0000259" key="2">
    <source>
        <dbReference type="PROSITE" id="PS50887"/>
    </source>
</evidence>
<feature type="domain" description="GGDEF" evidence="2">
    <location>
        <begin position="279"/>
        <end position="416"/>
    </location>
</feature>
<evidence type="ECO:0000313" key="3">
    <source>
        <dbReference type="EMBL" id="MEM5496569.1"/>
    </source>
</evidence>
<dbReference type="InterPro" id="IPR001633">
    <property type="entry name" value="EAL_dom"/>
</dbReference>
<keyword evidence="3" id="KW-0378">Hydrolase</keyword>
<dbReference type="NCBIfam" id="TIGR00254">
    <property type="entry name" value="GGDEF"/>
    <property type="match status" value="1"/>
</dbReference>
<evidence type="ECO:0000313" key="4">
    <source>
        <dbReference type="Proteomes" id="UP001461163"/>
    </source>
</evidence>
<dbReference type="CDD" id="cd01948">
    <property type="entry name" value="EAL"/>
    <property type="match status" value="1"/>
</dbReference>
<dbReference type="Gene3D" id="3.20.20.450">
    <property type="entry name" value="EAL domain"/>
    <property type="match status" value="1"/>
</dbReference>
<dbReference type="InterPro" id="IPR029787">
    <property type="entry name" value="Nucleotide_cyclase"/>
</dbReference>
<dbReference type="InterPro" id="IPR043128">
    <property type="entry name" value="Rev_trsase/Diguanyl_cyclase"/>
</dbReference>
<dbReference type="InterPro" id="IPR000160">
    <property type="entry name" value="GGDEF_dom"/>
</dbReference>
<dbReference type="EMBL" id="JBBMQS010000002">
    <property type="protein sequence ID" value="MEM5496569.1"/>
    <property type="molecule type" value="Genomic_DNA"/>
</dbReference>
<comment type="caution">
    <text evidence="3">The sequence shown here is derived from an EMBL/GenBank/DDBJ whole genome shotgun (WGS) entry which is preliminary data.</text>
</comment>
<reference evidence="3 4" key="1">
    <citation type="submission" date="2024-03" db="EMBL/GenBank/DDBJ databases">
        <title>Community enrichment and isolation of bacterial strains for fucoidan degradation.</title>
        <authorList>
            <person name="Sichert A."/>
        </authorList>
    </citation>
    <scope>NUCLEOTIDE SEQUENCE [LARGE SCALE GENOMIC DNA]</scope>
    <source>
        <strain evidence="3 4">AS12</strain>
    </source>
</reference>
<dbReference type="EC" id="2.7.7.65" evidence="3"/>
<keyword evidence="3" id="KW-0548">Nucleotidyltransferase</keyword>
<dbReference type="SUPFAM" id="SSF55073">
    <property type="entry name" value="Nucleotide cyclase"/>
    <property type="match status" value="1"/>
</dbReference>
<dbReference type="SMART" id="SM00052">
    <property type="entry name" value="EAL"/>
    <property type="match status" value="1"/>
</dbReference>
<organism evidence="3 4">
    <name type="scientific">Paraglaciecola mesophila</name>
    <dbReference type="NCBI Taxonomy" id="197222"/>
    <lineage>
        <taxon>Bacteria</taxon>
        <taxon>Pseudomonadati</taxon>
        <taxon>Pseudomonadota</taxon>
        <taxon>Gammaproteobacteria</taxon>
        <taxon>Alteromonadales</taxon>
        <taxon>Alteromonadaceae</taxon>
        <taxon>Paraglaciecola</taxon>
    </lineage>
</organism>
<dbReference type="Gene3D" id="3.30.70.270">
    <property type="match status" value="1"/>
</dbReference>
<dbReference type="GO" id="GO:0071111">
    <property type="term" value="F:cyclic-guanylate-specific phosphodiesterase activity"/>
    <property type="evidence" value="ECO:0007669"/>
    <property type="project" value="UniProtKB-EC"/>
</dbReference>
<dbReference type="PROSITE" id="PS50887">
    <property type="entry name" value="GGDEF"/>
    <property type="match status" value="1"/>
</dbReference>
<dbReference type="Pfam" id="PF00563">
    <property type="entry name" value="EAL"/>
    <property type="match status" value="1"/>
</dbReference>
<dbReference type="InterPro" id="IPR052155">
    <property type="entry name" value="Biofilm_reg_signaling"/>
</dbReference>
<proteinExistence type="predicted"/>